<organism evidence="2 3">
    <name type="scientific">Apiospora kogelbergensis</name>
    <dbReference type="NCBI Taxonomy" id="1337665"/>
    <lineage>
        <taxon>Eukaryota</taxon>
        <taxon>Fungi</taxon>
        <taxon>Dikarya</taxon>
        <taxon>Ascomycota</taxon>
        <taxon>Pezizomycotina</taxon>
        <taxon>Sordariomycetes</taxon>
        <taxon>Xylariomycetidae</taxon>
        <taxon>Amphisphaeriales</taxon>
        <taxon>Apiosporaceae</taxon>
        <taxon>Apiospora</taxon>
    </lineage>
</organism>
<accession>A0AAW0R940</accession>
<gene>
    <name evidence="2" type="ORF">PG999_002653</name>
</gene>
<comment type="caution">
    <text evidence="2">The sequence shown here is derived from an EMBL/GenBank/DDBJ whole genome shotgun (WGS) entry which is preliminary data.</text>
</comment>
<evidence type="ECO:0008006" key="4">
    <source>
        <dbReference type="Google" id="ProtNLM"/>
    </source>
</evidence>
<feature type="region of interest" description="Disordered" evidence="1">
    <location>
        <begin position="214"/>
        <end position="269"/>
    </location>
</feature>
<dbReference type="Proteomes" id="UP001392437">
    <property type="component" value="Unassembled WGS sequence"/>
</dbReference>
<dbReference type="AlphaFoldDB" id="A0AAW0R940"/>
<name>A0AAW0R940_9PEZI</name>
<evidence type="ECO:0000313" key="3">
    <source>
        <dbReference type="Proteomes" id="UP001392437"/>
    </source>
</evidence>
<proteinExistence type="predicted"/>
<feature type="compositionally biased region" description="Polar residues" evidence="1">
    <location>
        <begin position="217"/>
        <end position="227"/>
    </location>
</feature>
<evidence type="ECO:0000313" key="2">
    <source>
        <dbReference type="EMBL" id="KAK8130273.1"/>
    </source>
</evidence>
<feature type="region of interest" description="Disordered" evidence="1">
    <location>
        <begin position="1"/>
        <end position="68"/>
    </location>
</feature>
<reference evidence="2 3" key="1">
    <citation type="submission" date="2023-01" db="EMBL/GenBank/DDBJ databases">
        <title>Analysis of 21 Apiospora genomes using comparative genomics revels a genus with tremendous synthesis potential of carbohydrate active enzymes and secondary metabolites.</title>
        <authorList>
            <person name="Sorensen T."/>
        </authorList>
    </citation>
    <scope>NUCLEOTIDE SEQUENCE [LARGE SCALE GENOMIC DNA]</scope>
    <source>
        <strain evidence="2 3">CBS 117206</strain>
    </source>
</reference>
<keyword evidence="3" id="KW-1185">Reference proteome</keyword>
<evidence type="ECO:0000256" key="1">
    <source>
        <dbReference type="SAM" id="MobiDB-lite"/>
    </source>
</evidence>
<dbReference type="EMBL" id="JAQQWP010000002">
    <property type="protein sequence ID" value="KAK8130273.1"/>
    <property type="molecule type" value="Genomic_DNA"/>
</dbReference>
<protein>
    <recommendedName>
        <fullName evidence="4">C2H2-type domain-containing protein</fullName>
    </recommendedName>
</protein>
<sequence length="269" mass="31064">MCHEGEEVAPQLRKRGRPKGWKPGTPYNPNRGGPSSATSKPTRKPKSSSTAANQEPRRRGRPPKPPDLTIRQWYMRSVPKYMPFGCEWHEENLKGQLTRCPAELQNMDTLRKHVYRIHCDTELLVCRWGKCGNGNLSKAGVDEETILEETEAEHHQQLQEQEQRPEEFANEEALRAHVEKEHLEPYVWHMGDGPQNKGIWTLERDPSQLQPYLFGQDGSQVTPSTKDQQFEDVQGTMDRKRKLRAIQRQALENAPDESEFLLQPSDTEY</sequence>